<feature type="compositionally biased region" description="Pro residues" evidence="10">
    <location>
        <begin position="53"/>
        <end position="65"/>
    </location>
</feature>
<evidence type="ECO:0000256" key="3">
    <source>
        <dbReference type="ARBA" id="ARBA00007908"/>
    </source>
</evidence>
<feature type="compositionally biased region" description="Low complexity" evidence="10">
    <location>
        <begin position="1011"/>
        <end position="1040"/>
    </location>
</feature>
<dbReference type="CDD" id="cd21938">
    <property type="entry name" value="ZIP_TSC22D1"/>
    <property type="match status" value="1"/>
</dbReference>
<dbReference type="PANTHER" id="PTHR46745">
    <property type="entry name" value="TSC22 DOMAIN FAMILY PROTEIN 1"/>
    <property type="match status" value="1"/>
</dbReference>
<dbReference type="CTD" id="8848"/>
<dbReference type="GO" id="GO:0043066">
    <property type="term" value="P:negative regulation of apoptotic process"/>
    <property type="evidence" value="ECO:0007669"/>
    <property type="project" value="TreeGrafter"/>
</dbReference>
<dbReference type="InterPro" id="IPR000580">
    <property type="entry name" value="TSC22/Bun"/>
</dbReference>
<evidence type="ECO:0000256" key="4">
    <source>
        <dbReference type="ARBA" id="ARBA00022490"/>
    </source>
</evidence>
<evidence type="ECO:0000256" key="9">
    <source>
        <dbReference type="SAM" id="Coils"/>
    </source>
</evidence>
<evidence type="ECO:0000256" key="5">
    <source>
        <dbReference type="ARBA" id="ARBA00023015"/>
    </source>
</evidence>
<protein>
    <recommendedName>
        <fullName evidence="8">TSC22 domain family protein 1</fullName>
    </recommendedName>
</protein>
<evidence type="ECO:0000256" key="6">
    <source>
        <dbReference type="ARBA" id="ARBA00023163"/>
    </source>
</evidence>
<feature type="region of interest" description="Disordered" evidence="10">
    <location>
        <begin position="1006"/>
        <end position="1040"/>
    </location>
</feature>
<keyword evidence="6" id="KW-0804">Transcription</keyword>
<evidence type="ECO:0000313" key="11">
    <source>
        <dbReference type="Proteomes" id="UP000515156"/>
    </source>
</evidence>
<name>A0A6P7Y059_9AMPH</name>
<keyword evidence="4" id="KW-0963">Cytoplasm</keyword>
<organism evidence="11 12">
    <name type="scientific">Microcaecilia unicolor</name>
    <dbReference type="NCBI Taxonomy" id="1415580"/>
    <lineage>
        <taxon>Eukaryota</taxon>
        <taxon>Metazoa</taxon>
        <taxon>Chordata</taxon>
        <taxon>Craniata</taxon>
        <taxon>Vertebrata</taxon>
        <taxon>Euteleostomi</taxon>
        <taxon>Amphibia</taxon>
        <taxon>Gymnophiona</taxon>
        <taxon>Siphonopidae</taxon>
        <taxon>Microcaecilia</taxon>
    </lineage>
</organism>
<dbReference type="FunFam" id="1.20.5.490:FF:000002">
    <property type="entry name" value="TSC22 domain family, member 1"/>
    <property type="match status" value="1"/>
</dbReference>
<evidence type="ECO:0000256" key="1">
    <source>
        <dbReference type="ARBA" id="ARBA00004123"/>
    </source>
</evidence>
<evidence type="ECO:0000256" key="7">
    <source>
        <dbReference type="ARBA" id="ARBA00023242"/>
    </source>
</evidence>
<proteinExistence type="inferred from homology"/>
<dbReference type="AlphaFoldDB" id="A0A6P7Y059"/>
<comment type="subcellular location">
    <subcellularLocation>
        <location evidence="2">Cytoplasm</location>
    </subcellularLocation>
    <subcellularLocation>
        <location evidence="1">Nucleus</location>
    </subcellularLocation>
</comment>
<dbReference type="GeneID" id="115468656"/>
<evidence type="ECO:0000256" key="2">
    <source>
        <dbReference type="ARBA" id="ARBA00004496"/>
    </source>
</evidence>
<dbReference type="GO" id="GO:0006357">
    <property type="term" value="P:regulation of transcription by RNA polymerase II"/>
    <property type="evidence" value="ECO:0007669"/>
    <property type="project" value="InterPro"/>
</dbReference>
<dbReference type="Pfam" id="PF01166">
    <property type="entry name" value="TSC22"/>
    <property type="match status" value="1"/>
</dbReference>
<feature type="region of interest" description="Disordered" evidence="10">
    <location>
        <begin position="123"/>
        <end position="155"/>
    </location>
</feature>
<dbReference type="Proteomes" id="UP000515156">
    <property type="component" value="Chromosome 4"/>
</dbReference>
<dbReference type="InParanoid" id="A0A6P7Y059"/>
<feature type="compositionally biased region" description="Acidic residues" evidence="10">
    <location>
        <begin position="131"/>
        <end position="140"/>
    </location>
</feature>
<comment type="similarity">
    <text evidence="3">Belongs to the TSC-22/Dip/Bun family.</text>
</comment>
<dbReference type="PROSITE" id="PS01289">
    <property type="entry name" value="TSC22"/>
    <property type="match status" value="1"/>
</dbReference>
<feature type="compositionally biased region" description="Low complexity" evidence="10">
    <location>
        <begin position="85"/>
        <end position="98"/>
    </location>
</feature>
<keyword evidence="5" id="KW-0805">Transcription regulation</keyword>
<evidence type="ECO:0000256" key="8">
    <source>
        <dbReference type="ARBA" id="ARBA00039911"/>
    </source>
</evidence>
<accession>A0A6P7Y059</accession>
<dbReference type="PANTHER" id="PTHR46745:SF1">
    <property type="entry name" value="TSC22 DOMAIN FAMILY PROTEIN 1"/>
    <property type="match status" value="1"/>
</dbReference>
<feature type="region of interest" description="Disordered" evidence="10">
    <location>
        <begin position="1"/>
        <end position="109"/>
    </location>
</feature>
<dbReference type="SUPFAM" id="SSF58026">
    <property type="entry name" value="Delta-sleep-inducing peptide immunoreactive peptide"/>
    <property type="match status" value="1"/>
</dbReference>
<feature type="coiled-coil region" evidence="9">
    <location>
        <begin position="963"/>
        <end position="997"/>
    </location>
</feature>
<evidence type="ECO:0000313" key="12">
    <source>
        <dbReference type="RefSeq" id="XP_030056385.1"/>
    </source>
</evidence>
<dbReference type="GO" id="GO:0008284">
    <property type="term" value="P:positive regulation of cell population proliferation"/>
    <property type="evidence" value="ECO:0007669"/>
    <property type="project" value="TreeGrafter"/>
</dbReference>
<evidence type="ECO:0000256" key="10">
    <source>
        <dbReference type="SAM" id="MobiDB-lite"/>
    </source>
</evidence>
<dbReference type="InterPro" id="IPR047862">
    <property type="entry name" value="TSC22/BUN_CS"/>
</dbReference>
<feature type="region of interest" description="Disordered" evidence="10">
    <location>
        <begin position="428"/>
        <end position="447"/>
    </location>
</feature>
<dbReference type="OrthoDB" id="8961796at2759"/>
<dbReference type="FunCoup" id="A0A6P7Y059">
    <property type="interactions" value="2183"/>
</dbReference>
<keyword evidence="9" id="KW-0175">Coiled coil</keyword>
<sequence length="1040" mass="107162">MHQPDPTAEINARKMAHSAVFPRRGSGTGGSSNALTAAGSGIGTSNAVSTDDYPPPLLIQPPPPVAASSSGAQQHPSIPPQSLNLLAQPQHQPQPLSQSGAQMKKKSGFQITSVTSAQISASMSSNNSIAEDTESYDDLDESHTEDLSSSEILDVSLSRATDLGEPGRSSSEETLNNFQEVETPGAVSPNLPRLPQHHLPAHSQQNVMINGNVHSHHHHGHLHPSHAASVCAGLSPGPVSGKLSVSGNSDNVVLPVPVTSISSSGTCASLLPNIRSASTTGSIGVSSGTNTLKNVNIISMSGGNAKGATSMLVSNITSTVNVNAVSGATGNVNMTMLSSTGNGTSAVSSIPSNAANASLGTASGSVASQPQLPLAGASRFRVVKLDSSSEPFKKGRWTCTEYYERENAAAVAEGVAINKTVESIKQNPLDMSSERESTSGSSVSSTVSTLSHYTESVGSGEMGASCVMQQQAFQGLGPPQIDFGSAGLQSIPSSGLPQSVSQAQLAQLQLQPQEISYSQQKQVQHTVQTSINIAAGVPCAPVNIINVPSSLGHQQPSVSTMAPQQLQYSQQTSSVQTLPGVPQQQVKYAQQQQTPTSQMTSVHLMPVNQSSAAGSMQEYMQHPPKLQTSIPSVQPGVTGVGAVAPVPLVQAQSLQLQIQSTAVQAQSSVAASQPTVHTQATMPSVSAGGQLLSLSQQGNIPPVVQQQSVVNQATTSVIQQNAPMASSQVLQPPQPAIIQQGMQVSVSGLPPQVIMAPPTPLLPLQTQTQAMESVVQGIPSQQIPAVSPIPPVATAPTVNQVCSNVPPGIPSAPTVLGSLSTAQSSAGQNVNLVQSVSQPPIIATSLSVAHNVPQQIPLSSAHFPVMSLSQSMATRIEEARSFMEHSVSGLPQVAAGDRGVGASATLDGSSSSILAPGSLLPLKALPLSTPLVDGEDESSSGASVVAIDNKIEQAMDLVKSHLMYAVREEVEVLKEQIKELIEKNSQLEQENSLLKTLASPEQLAQFQAQLQTSSPPAATQTPGAAQPPAQPVSQSSGSTT</sequence>
<keyword evidence="7" id="KW-0539">Nucleus</keyword>
<keyword evidence="11" id="KW-1185">Reference proteome</keyword>
<reference evidence="12" key="1">
    <citation type="submission" date="2025-08" db="UniProtKB">
        <authorList>
            <consortium name="RefSeq"/>
        </authorList>
    </citation>
    <scope>IDENTIFICATION</scope>
</reference>
<dbReference type="GO" id="GO:0005634">
    <property type="term" value="C:nucleus"/>
    <property type="evidence" value="ECO:0007669"/>
    <property type="project" value="UniProtKB-SubCell"/>
</dbReference>
<dbReference type="RefSeq" id="XP_030056385.1">
    <property type="nucleotide sequence ID" value="XM_030200525.1"/>
</dbReference>
<dbReference type="KEGG" id="muo:115468656"/>
<dbReference type="Gene3D" id="1.20.5.490">
    <property type="entry name" value="Single helix bin"/>
    <property type="match status" value="1"/>
</dbReference>
<dbReference type="GO" id="GO:0005829">
    <property type="term" value="C:cytosol"/>
    <property type="evidence" value="ECO:0007669"/>
    <property type="project" value="TreeGrafter"/>
</dbReference>
<feature type="compositionally biased region" description="Low complexity" evidence="10">
    <location>
        <begin position="438"/>
        <end position="447"/>
    </location>
</feature>
<gene>
    <name evidence="12" type="primary">TSC22D1</name>
</gene>